<gene>
    <name evidence="1" type="ORF">PM001_LOCUS22023</name>
    <name evidence="2" type="ORF">PM001_LOCUS30081</name>
</gene>
<evidence type="ECO:0000313" key="3">
    <source>
        <dbReference type="Proteomes" id="UP001162060"/>
    </source>
</evidence>
<dbReference type="Proteomes" id="UP001162060">
    <property type="component" value="Unassembled WGS sequence"/>
</dbReference>
<dbReference type="EMBL" id="CAKLBY020000226">
    <property type="protein sequence ID" value="CAK7936873.1"/>
    <property type="molecule type" value="Genomic_DNA"/>
</dbReference>
<reference evidence="2" key="1">
    <citation type="submission" date="2024-01" db="EMBL/GenBank/DDBJ databases">
        <authorList>
            <person name="Webb A."/>
        </authorList>
    </citation>
    <scope>NUCLEOTIDE SEQUENCE</scope>
    <source>
        <strain evidence="2">Pm1</strain>
    </source>
</reference>
<dbReference type="PANTHER" id="PTHR42648">
    <property type="entry name" value="TRANSPOSASE, PUTATIVE-RELATED"/>
    <property type="match status" value="1"/>
</dbReference>
<dbReference type="InterPro" id="IPR012337">
    <property type="entry name" value="RNaseH-like_sf"/>
</dbReference>
<dbReference type="SUPFAM" id="SSF53098">
    <property type="entry name" value="Ribonuclease H-like"/>
    <property type="match status" value="1"/>
</dbReference>
<dbReference type="PANTHER" id="PTHR42648:SF28">
    <property type="entry name" value="TRANSPOSON-ENCODED PROTEIN WITH RIBONUCLEASE H-LIKE AND RETROVIRUS ZINC FINGER-LIKE DOMAINS"/>
    <property type="match status" value="1"/>
</dbReference>
<dbReference type="GO" id="GO:0003676">
    <property type="term" value="F:nucleic acid binding"/>
    <property type="evidence" value="ECO:0007669"/>
    <property type="project" value="InterPro"/>
</dbReference>
<dbReference type="EMBL" id="CAKLBY020000311">
    <property type="protein sequence ID" value="CAK7944931.1"/>
    <property type="molecule type" value="Genomic_DNA"/>
</dbReference>
<dbReference type="InterPro" id="IPR036397">
    <property type="entry name" value="RNaseH_sf"/>
</dbReference>
<dbReference type="Gene3D" id="3.30.420.10">
    <property type="entry name" value="Ribonuclease H-like superfamily/Ribonuclease H"/>
    <property type="match status" value="1"/>
</dbReference>
<organism evidence="2 3">
    <name type="scientific">Peronospora matthiolae</name>
    <dbReference type="NCBI Taxonomy" id="2874970"/>
    <lineage>
        <taxon>Eukaryota</taxon>
        <taxon>Sar</taxon>
        <taxon>Stramenopiles</taxon>
        <taxon>Oomycota</taxon>
        <taxon>Peronosporomycetes</taxon>
        <taxon>Peronosporales</taxon>
        <taxon>Peronosporaceae</taxon>
        <taxon>Peronospora</taxon>
    </lineage>
</organism>
<evidence type="ECO:0000313" key="1">
    <source>
        <dbReference type="EMBL" id="CAK7936873.1"/>
    </source>
</evidence>
<evidence type="ECO:0000313" key="2">
    <source>
        <dbReference type="EMBL" id="CAK7944931.1"/>
    </source>
</evidence>
<accession>A0AAV1VD99</accession>
<protein>
    <recommendedName>
        <fullName evidence="4">Integrase catalytic domain-containing protein</fullName>
    </recommendedName>
</protein>
<dbReference type="AlphaFoldDB" id="A0AAV1VD99"/>
<evidence type="ECO:0008006" key="4">
    <source>
        <dbReference type="Google" id="ProtNLM"/>
    </source>
</evidence>
<sequence length="116" mass="13333">MTPKDRLGNRYPLNFVNHKPNYCRVFRAPTKDKAAQKFEHFLGYFERQFECRIHVLRAEGRAEYANVELFCKSTGVAGQVSKARNQASNGKAEHLHRTVLNRARSIMRVASRVVLG</sequence>
<name>A0AAV1VD99_9STRA</name>
<dbReference type="InterPro" id="IPR039537">
    <property type="entry name" value="Retrotran_Ty1/copia-like"/>
</dbReference>
<comment type="caution">
    <text evidence="2">The sequence shown here is derived from an EMBL/GenBank/DDBJ whole genome shotgun (WGS) entry which is preliminary data.</text>
</comment>
<proteinExistence type="predicted"/>